<sequence>MNGITCGGRAGGMASELGEAGGWASGLCWGAKVAYPAEDAGPVTFQHSFALSVPPRCPYLAEAGQSCCRRANQRSPQDKVGTIRSF</sequence>
<dbReference type="AlphaFoldDB" id="A0A5B7HLT4"/>
<name>A0A5B7HLT4_PORTR</name>
<proteinExistence type="predicted"/>
<dbReference type="EMBL" id="VSRR010031309">
    <property type="protein sequence ID" value="MPC70545.1"/>
    <property type="molecule type" value="Genomic_DNA"/>
</dbReference>
<organism evidence="1 2">
    <name type="scientific">Portunus trituberculatus</name>
    <name type="common">Swimming crab</name>
    <name type="synonym">Neptunus trituberculatus</name>
    <dbReference type="NCBI Taxonomy" id="210409"/>
    <lineage>
        <taxon>Eukaryota</taxon>
        <taxon>Metazoa</taxon>
        <taxon>Ecdysozoa</taxon>
        <taxon>Arthropoda</taxon>
        <taxon>Crustacea</taxon>
        <taxon>Multicrustacea</taxon>
        <taxon>Malacostraca</taxon>
        <taxon>Eumalacostraca</taxon>
        <taxon>Eucarida</taxon>
        <taxon>Decapoda</taxon>
        <taxon>Pleocyemata</taxon>
        <taxon>Brachyura</taxon>
        <taxon>Eubrachyura</taxon>
        <taxon>Portunoidea</taxon>
        <taxon>Portunidae</taxon>
        <taxon>Portuninae</taxon>
        <taxon>Portunus</taxon>
    </lineage>
</organism>
<accession>A0A5B7HLT4</accession>
<reference evidence="1 2" key="1">
    <citation type="submission" date="2019-05" db="EMBL/GenBank/DDBJ databases">
        <title>Another draft genome of Portunus trituberculatus and its Hox gene families provides insights of decapod evolution.</title>
        <authorList>
            <person name="Jeong J.-H."/>
            <person name="Song I."/>
            <person name="Kim S."/>
            <person name="Choi T."/>
            <person name="Kim D."/>
            <person name="Ryu S."/>
            <person name="Kim W."/>
        </authorList>
    </citation>
    <scope>NUCLEOTIDE SEQUENCE [LARGE SCALE GENOMIC DNA]</scope>
    <source>
        <tissue evidence="1">Muscle</tissue>
    </source>
</reference>
<dbReference type="Proteomes" id="UP000324222">
    <property type="component" value="Unassembled WGS sequence"/>
</dbReference>
<protein>
    <submittedName>
        <fullName evidence="1">Uncharacterized protein</fullName>
    </submittedName>
</protein>
<keyword evidence="2" id="KW-1185">Reference proteome</keyword>
<comment type="caution">
    <text evidence="1">The sequence shown here is derived from an EMBL/GenBank/DDBJ whole genome shotgun (WGS) entry which is preliminary data.</text>
</comment>
<gene>
    <name evidence="1" type="ORF">E2C01_064796</name>
</gene>
<evidence type="ECO:0000313" key="2">
    <source>
        <dbReference type="Proteomes" id="UP000324222"/>
    </source>
</evidence>
<evidence type="ECO:0000313" key="1">
    <source>
        <dbReference type="EMBL" id="MPC70545.1"/>
    </source>
</evidence>